<gene>
    <name evidence="9" type="ORF">ACFOD4_00645</name>
</gene>
<name>A0ABV7FYS7_9PROT</name>
<feature type="transmembrane region" description="Helical" evidence="8">
    <location>
        <begin position="272"/>
        <end position="296"/>
    </location>
</feature>
<dbReference type="InterPro" id="IPR000060">
    <property type="entry name" value="BCCT_transptr"/>
</dbReference>
<keyword evidence="7 8" id="KW-0472">Membrane</keyword>
<comment type="caution">
    <text evidence="9">The sequence shown here is derived from an EMBL/GenBank/DDBJ whole genome shotgun (WGS) entry which is preliminary data.</text>
</comment>
<keyword evidence="6 8" id="KW-1133">Transmembrane helix</keyword>
<keyword evidence="3" id="KW-0813">Transport</keyword>
<sequence length="667" mass="74426">MSATQDPLPEGTRKGLMEGVSKPVFFWAVGIIAVFVLTGIVVPEASNALFAAMQAWIIADFGWFYLLAVAIFLLFMLLLGFTGHGKVKLGPNHSEPDYSYSAWFSMLFAAGMGIGLVFFGVAEPVMHFTMPPVGEAGSIDAARTAMQISFFHWGLHAWAVYAVIGLSLAYFSYRHGLPLTMRSALYPIIGDRIYGPIGHAVDTFATIGTMFGVATSLGLGVLQVNAGFNHVLGWPITFWVQLSLIVVITGMATMSVATGLDKGIKFLSNMNMAMATMLMLFIFIVGPTTFLLRALVQNLGAYLDQFVLRTFYMYAYAPNEAPGAWLGDWTLFYWGWWIAWSPFVGMFIARISRGRTIREFVMGVLLVPAGFSFAWMTVFGDAAIFLHLYNNNTAVSEAVSQDVTLALFVFLEQYPLGTYVSWFAMVLIMCFFVTSADSAALVIDTITSGGREDGPVWRRVFWAILSGVIAAVLLSTGGLNALQTASIASALPFTMVMLVMCYGLWRGLQREGMRQDALAQSLRPRQANWQRQLHGILSHPRRPEAERFMREVAQPVLESVAAELQQRGMEASVTIRDDRLRMTAMPGAPEEFQYGVRLRRYEMPSYSYFDTAADRKKRDEHFYRAEVFLEDGGQDYDVLGFDKAELMQDVLQQYDRHFQYLHALRAN</sequence>
<dbReference type="NCBIfam" id="TIGR00842">
    <property type="entry name" value="bcct"/>
    <property type="match status" value="1"/>
</dbReference>
<keyword evidence="10" id="KW-1185">Reference proteome</keyword>
<dbReference type="Pfam" id="PF02028">
    <property type="entry name" value="BCCT"/>
    <property type="match status" value="1"/>
</dbReference>
<feature type="transmembrane region" description="Helical" evidence="8">
    <location>
        <begin position="24"/>
        <end position="42"/>
    </location>
</feature>
<organism evidence="9 10">
    <name type="scientific">Teichococcus globiformis</name>
    <dbReference type="NCBI Taxonomy" id="2307229"/>
    <lineage>
        <taxon>Bacteria</taxon>
        <taxon>Pseudomonadati</taxon>
        <taxon>Pseudomonadota</taxon>
        <taxon>Alphaproteobacteria</taxon>
        <taxon>Acetobacterales</taxon>
        <taxon>Roseomonadaceae</taxon>
        <taxon>Roseomonas</taxon>
    </lineage>
</organism>
<dbReference type="Proteomes" id="UP001595593">
    <property type="component" value="Unassembled WGS sequence"/>
</dbReference>
<accession>A0ABV7FYS7</accession>
<keyword evidence="4" id="KW-1003">Cell membrane</keyword>
<dbReference type="PANTHER" id="PTHR30047:SF7">
    <property type="entry name" value="HIGH-AFFINITY CHOLINE TRANSPORT PROTEIN"/>
    <property type="match status" value="1"/>
</dbReference>
<evidence type="ECO:0000256" key="7">
    <source>
        <dbReference type="ARBA" id="ARBA00023136"/>
    </source>
</evidence>
<feature type="transmembrane region" description="Helical" evidence="8">
    <location>
        <begin position="102"/>
        <end position="122"/>
    </location>
</feature>
<feature type="transmembrane region" description="Helical" evidence="8">
    <location>
        <begin position="331"/>
        <end position="349"/>
    </location>
</feature>
<comment type="subcellular location">
    <subcellularLocation>
        <location evidence="1">Cell membrane</location>
        <topology evidence="1">Multi-pass membrane protein</topology>
    </subcellularLocation>
</comment>
<feature type="transmembrane region" description="Helical" evidence="8">
    <location>
        <begin position="153"/>
        <end position="173"/>
    </location>
</feature>
<evidence type="ECO:0000313" key="9">
    <source>
        <dbReference type="EMBL" id="MFC3123551.1"/>
    </source>
</evidence>
<evidence type="ECO:0000256" key="4">
    <source>
        <dbReference type="ARBA" id="ARBA00022475"/>
    </source>
</evidence>
<comment type="similarity">
    <text evidence="2">Belongs to the BCCT transporter (TC 2.A.15) family.</text>
</comment>
<feature type="transmembrane region" description="Helical" evidence="8">
    <location>
        <begin position="460"/>
        <end position="479"/>
    </location>
</feature>
<evidence type="ECO:0000256" key="3">
    <source>
        <dbReference type="ARBA" id="ARBA00022448"/>
    </source>
</evidence>
<dbReference type="EMBL" id="JBHRTN010000002">
    <property type="protein sequence ID" value="MFC3123551.1"/>
    <property type="molecule type" value="Genomic_DNA"/>
</dbReference>
<keyword evidence="5 8" id="KW-0812">Transmembrane</keyword>
<feature type="transmembrane region" description="Helical" evidence="8">
    <location>
        <begin position="485"/>
        <end position="505"/>
    </location>
</feature>
<feature type="transmembrane region" description="Helical" evidence="8">
    <location>
        <begin position="419"/>
        <end position="440"/>
    </location>
</feature>
<evidence type="ECO:0000313" key="10">
    <source>
        <dbReference type="Proteomes" id="UP001595593"/>
    </source>
</evidence>
<evidence type="ECO:0000256" key="2">
    <source>
        <dbReference type="ARBA" id="ARBA00005658"/>
    </source>
</evidence>
<evidence type="ECO:0000256" key="5">
    <source>
        <dbReference type="ARBA" id="ARBA00022692"/>
    </source>
</evidence>
<feature type="transmembrane region" description="Helical" evidence="8">
    <location>
        <begin position="238"/>
        <end position="260"/>
    </location>
</feature>
<dbReference type="PROSITE" id="PS01303">
    <property type="entry name" value="BCCT"/>
    <property type="match status" value="1"/>
</dbReference>
<dbReference type="InterPro" id="IPR018093">
    <property type="entry name" value="BCCT_CS"/>
</dbReference>
<evidence type="ECO:0000256" key="8">
    <source>
        <dbReference type="SAM" id="Phobius"/>
    </source>
</evidence>
<feature type="transmembrane region" description="Helical" evidence="8">
    <location>
        <begin position="193"/>
        <end position="218"/>
    </location>
</feature>
<reference evidence="10" key="1">
    <citation type="journal article" date="2019" name="Int. J. Syst. Evol. Microbiol.">
        <title>The Global Catalogue of Microorganisms (GCM) 10K type strain sequencing project: providing services to taxonomists for standard genome sequencing and annotation.</title>
        <authorList>
            <consortium name="The Broad Institute Genomics Platform"/>
            <consortium name="The Broad Institute Genome Sequencing Center for Infectious Disease"/>
            <person name="Wu L."/>
            <person name="Ma J."/>
        </authorList>
    </citation>
    <scope>NUCLEOTIDE SEQUENCE [LARGE SCALE GENOMIC DNA]</scope>
    <source>
        <strain evidence="10">KCTC 52094</strain>
    </source>
</reference>
<evidence type="ECO:0000256" key="1">
    <source>
        <dbReference type="ARBA" id="ARBA00004651"/>
    </source>
</evidence>
<proteinExistence type="inferred from homology"/>
<protein>
    <submittedName>
        <fullName evidence="9">BCCT family transporter</fullName>
    </submittedName>
</protein>
<dbReference type="RefSeq" id="WP_379592536.1">
    <property type="nucleotide sequence ID" value="NZ_JBHRTN010000002.1"/>
</dbReference>
<feature type="transmembrane region" description="Helical" evidence="8">
    <location>
        <begin position="62"/>
        <end position="81"/>
    </location>
</feature>
<evidence type="ECO:0000256" key="6">
    <source>
        <dbReference type="ARBA" id="ARBA00022989"/>
    </source>
</evidence>
<dbReference type="PANTHER" id="PTHR30047">
    <property type="entry name" value="HIGH-AFFINITY CHOLINE TRANSPORT PROTEIN-RELATED"/>
    <property type="match status" value="1"/>
</dbReference>
<feature type="transmembrane region" description="Helical" evidence="8">
    <location>
        <begin position="361"/>
        <end position="386"/>
    </location>
</feature>